<feature type="compositionally biased region" description="Low complexity" evidence="1">
    <location>
        <begin position="352"/>
        <end position="361"/>
    </location>
</feature>
<feature type="region of interest" description="Disordered" evidence="1">
    <location>
        <begin position="828"/>
        <end position="946"/>
    </location>
</feature>
<feature type="compositionally biased region" description="Basic and acidic residues" evidence="1">
    <location>
        <begin position="447"/>
        <end position="461"/>
    </location>
</feature>
<dbReference type="HOGENOM" id="CLU_001373_1_1_1"/>
<dbReference type="RefSeq" id="XP_014175873.1">
    <property type="nucleotide sequence ID" value="XM_014320398.1"/>
</dbReference>
<gene>
    <name evidence="2" type="ORF">CMQ_6712</name>
</gene>
<dbReference type="GeneID" id="25980176"/>
<feature type="compositionally biased region" description="Basic and acidic residues" evidence="1">
    <location>
        <begin position="553"/>
        <end position="567"/>
    </location>
</feature>
<feature type="compositionally biased region" description="Basic and acidic residues" evidence="1">
    <location>
        <begin position="1261"/>
        <end position="1273"/>
    </location>
</feature>
<dbReference type="OrthoDB" id="5288142at2759"/>
<evidence type="ECO:0000313" key="3">
    <source>
        <dbReference type="Proteomes" id="UP000007796"/>
    </source>
</evidence>
<evidence type="ECO:0000313" key="2">
    <source>
        <dbReference type="EMBL" id="EFX06391.1"/>
    </source>
</evidence>
<reference evidence="2 3" key="1">
    <citation type="journal article" date="2011" name="Proc. Natl. Acad. Sci. U.S.A.">
        <title>Genome and transcriptome analyses of the mountain pine beetle-fungal symbiont Grosmannia clavigera, a lodgepole pine pathogen.</title>
        <authorList>
            <person name="DiGuistini S."/>
            <person name="Wang Y."/>
            <person name="Liao N.Y."/>
            <person name="Taylor G."/>
            <person name="Tanguay P."/>
            <person name="Feau N."/>
            <person name="Henrissat B."/>
            <person name="Chan S.K."/>
            <person name="Hesse-Orce U."/>
            <person name="Alamouti S.M."/>
            <person name="Tsui C.K.M."/>
            <person name="Docking R.T."/>
            <person name="Levasseur A."/>
            <person name="Haridas S."/>
            <person name="Robertson G."/>
            <person name="Birol I."/>
            <person name="Holt R.A."/>
            <person name="Marra M.A."/>
            <person name="Hamelin R.C."/>
            <person name="Hirst M."/>
            <person name="Jones S.J.M."/>
            <person name="Bohlmann J."/>
            <person name="Breuil C."/>
        </authorList>
    </citation>
    <scope>NUCLEOTIDE SEQUENCE [LARGE SCALE GENOMIC DNA]</scope>
    <source>
        <strain evidence="3">kw1407 / UAMH 11150</strain>
    </source>
</reference>
<feature type="region of interest" description="Disordered" evidence="1">
    <location>
        <begin position="491"/>
        <end position="539"/>
    </location>
</feature>
<feature type="region of interest" description="Disordered" evidence="1">
    <location>
        <begin position="217"/>
        <end position="236"/>
    </location>
</feature>
<dbReference type="EMBL" id="GL629729">
    <property type="protein sequence ID" value="EFX06391.1"/>
    <property type="molecule type" value="Genomic_DNA"/>
</dbReference>
<feature type="region of interest" description="Disordered" evidence="1">
    <location>
        <begin position="352"/>
        <end position="413"/>
    </location>
</feature>
<feature type="compositionally biased region" description="Pro residues" evidence="1">
    <location>
        <begin position="575"/>
        <end position="590"/>
    </location>
</feature>
<feature type="compositionally biased region" description="Polar residues" evidence="1">
    <location>
        <begin position="828"/>
        <end position="838"/>
    </location>
</feature>
<feature type="region of interest" description="Disordered" evidence="1">
    <location>
        <begin position="446"/>
        <end position="467"/>
    </location>
</feature>
<dbReference type="InParanoid" id="F0X7V8"/>
<name>F0X7V8_GROCL</name>
<feature type="region of interest" description="Disordered" evidence="1">
    <location>
        <begin position="1"/>
        <end position="31"/>
    </location>
</feature>
<feature type="region of interest" description="Disordered" evidence="1">
    <location>
        <begin position="551"/>
        <end position="597"/>
    </location>
</feature>
<feature type="compositionally biased region" description="Low complexity" evidence="1">
    <location>
        <begin position="18"/>
        <end position="31"/>
    </location>
</feature>
<proteinExistence type="predicted"/>
<feature type="region of interest" description="Disordered" evidence="1">
    <location>
        <begin position="697"/>
        <end position="743"/>
    </location>
</feature>
<sequence length="1468" mass="155968">MCTDNNVDNAISTRPIPGSSSSARLGSPSSVSVSSSSPFSAAFLSMAGVSTTTPLSSLDGWEARSPTSVMGRTRADVVASHGALDANVESGATRSSCSIEVDSHSLPREVASASFPAQSRPPAQVTEASHRGAAGPQFLTNSIRQNNLLGSNDFINTDATESSTCPASVSQASLSSSTHQLTSFRTAETPSSYKCLVSKNHLGQAASFSSALVRPKFLKSPPPPQQPAIVRTTSSHRKLALRQPVPDTNVRSGAFAGSIAQLEASAERLSMTSSIDDAIREEHQELKRSDSRRSSILSASIRQIAAQTASDSSFTLVDTSSFQCRPTFSRRNSIIELNSALRTAVCFSPSNHNMSSTSSVSGTGLRRPGSKGNSIDNGNILPAAGEQSTAANSGLPFMSRHGPGKASVHSNRSGPLVLPEITETDPRTTLTWNALDDAGRLMASESNRGEGATHSEAHGHPVPDQISVSNAHVNDLTNNHEFWGLPAAGKNAQHAKHNPTAFEDYRPYTSETNGPYGGSHGEGIQQQRGRERPTSSASVGTYDQAEAAFGDFDGVHCDPDAANDHPVPRQLQADVPPPLQLPRHSLPPRPTSYFDPGSGRQMLYYPARVPAMLSLPPKLSKKPKAADRNNRRSQVLSMFVQSESSPREEQHQTHNWLPDPLAGDLGSPLLDTEELTNDAAVLGLSAPTQAARAAIRNSESFVESSPLPDAGTPVVGDPRATAGPLGGSSAPGPSNLGRPPRLVDPERRKSRMAMLSSLPPQLRASAFFDLPASTADVQVKNGSAMDTLDSILDAAASAPVSAFTDHAFAGRLGAEVYGMGKKRNKRNTITVSGASGSSREGKGKNTPYADQKDDHAKSKTRGSFVSLVGHIRKVNEPVGKDDDDQSTRSSANRRHDITADGGGDGVPSLEREGTASLLAPDEDEQSAEEDADVDQGENGEDGDELYEGAPTTLLAELQLRKQQQKLRTQPAYKAFPNGMHSTLLELDAVAEIERKARKGKKVNLAWEDPSMNHGEDDDDDDVPLGLLFAAKAAGHGDISAVVAEINRPLGLIERKELEDNEPLSRRRDRLQGRNPGVNMYLARGDNAMKRQNMLGLTPTMAAVNRQLGGAGLPDRAADISDEVGEVEDEPLAARLRRIKAKEESELPKARPVSTAFSAELLSHFGDPEEDAKERLEGGEKGTAKDRAKLELAEEEETLGQRRRRLQAEREARETEMLLTGGAFDTPTFNNQALDALTGTDQLTQRISMANVLSAHPLESARGARDPREAERQQKANSAARAAREKEQRMAAMRAQMPQATPTTSIGDGLSKTSGFIGGQYNSNGGGLGMSSLMPQTSGPALGPWVTSGGMTRPAGNAVRLNSLAAVNHPGGMGLYPGNMDPRQSSMATRANTMHNGYGYSHAYGVGQSQALGVGMAAGPFSGAGFGVGFGTNSYAGYAPHSPSMPMQIPVPPPGQVDRVERWRQSVMP</sequence>
<feature type="compositionally biased region" description="Low complexity" evidence="1">
    <location>
        <begin position="727"/>
        <end position="737"/>
    </location>
</feature>
<feature type="compositionally biased region" description="Acidic residues" evidence="1">
    <location>
        <begin position="920"/>
        <end position="946"/>
    </location>
</feature>
<feature type="region of interest" description="Disordered" evidence="1">
    <location>
        <begin position="1059"/>
        <end position="1079"/>
    </location>
</feature>
<dbReference type="STRING" id="655863.F0X7V8"/>
<accession>F0X7V8</accession>
<keyword evidence="3" id="KW-1185">Reference proteome</keyword>
<feature type="compositionally biased region" description="Polar residues" evidence="1">
    <location>
        <begin position="1"/>
        <end position="12"/>
    </location>
</feature>
<feature type="region of interest" description="Disordered" evidence="1">
    <location>
        <begin position="1256"/>
        <end position="1282"/>
    </location>
</feature>
<dbReference type="eggNOG" id="ENOG502SA0I">
    <property type="taxonomic scope" value="Eukaryota"/>
</dbReference>
<evidence type="ECO:0000256" key="1">
    <source>
        <dbReference type="SAM" id="MobiDB-lite"/>
    </source>
</evidence>
<protein>
    <submittedName>
        <fullName evidence="2">Uncharacterized protein</fullName>
    </submittedName>
</protein>
<feature type="region of interest" description="Disordered" evidence="1">
    <location>
        <begin position="1163"/>
        <end position="1185"/>
    </location>
</feature>
<organism evidence="3">
    <name type="scientific">Grosmannia clavigera (strain kw1407 / UAMH 11150)</name>
    <name type="common">Blue stain fungus</name>
    <name type="synonym">Graphiocladiella clavigera</name>
    <dbReference type="NCBI Taxonomy" id="655863"/>
    <lineage>
        <taxon>Eukaryota</taxon>
        <taxon>Fungi</taxon>
        <taxon>Dikarya</taxon>
        <taxon>Ascomycota</taxon>
        <taxon>Pezizomycotina</taxon>
        <taxon>Sordariomycetes</taxon>
        <taxon>Sordariomycetidae</taxon>
        <taxon>Ophiostomatales</taxon>
        <taxon>Ophiostomataceae</taxon>
        <taxon>Leptographium</taxon>
    </lineage>
</organism>
<feature type="compositionally biased region" description="Basic and acidic residues" evidence="1">
    <location>
        <begin position="1171"/>
        <end position="1185"/>
    </location>
</feature>
<feature type="compositionally biased region" description="Basic and acidic residues" evidence="1">
    <location>
        <begin position="1059"/>
        <end position="1071"/>
    </location>
</feature>
<dbReference type="Proteomes" id="UP000007796">
    <property type="component" value="Unassembled WGS sequence"/>
</dbReference>
<feature type="region of interest" description="Disordered" evidence="1">
    <location>
        <begin position="638"/>
        <end position="669"/>
    </location>
</feature>